<sequence length="318" mass="32981">MRSRPPRRKRSLACGIALLGLACALPAHADWKRDYDRGLRAFEKENWADAEAAFRAALAEEPTPDARKRFQGVRTAVYVPHYYAGVAAWRQGACERALPLWSNAASTAVVAGITKLDAEQERGMLDCRRKLASAAAPSSGTTAATSTRPPSPSTSPPAASTRASEPNATATAAAASGTAKPAAATPTRPAPSSPQTTQTAPAAPPPPTAAAAAAAPAQATASAAPAVLVTAVEQYLGGQYAALLQLDPARFADGRSRAQAHLLRAAALHASGVLDGDLDARLDAVGRDIRAARAANASLQPDAALFSPRFRAVWQRTR</sequence>
<feature type="region of interest" description="Disordered" evidence="1">
    <location>
        <begin position="131"/>
        <end position="214"/>
    </location>
</feature>
<feature type="signal peptide" evidence="2">
    <location>
        <begin position="1"/>
        <end position="29"/>
    </location>
</feature>
<comment type="caution">
    <text evidence="3">The sequence shown here is derived from an EMBL/GenBank/DDBJ whole genome shotgun (WGS) entry which is preliminary data.</text>
</comment>
<name>A0A7W8D917_9GAMM</name>
<dbReference type="EMBL" id="JACHHP010000004">
    <property type="protein sequence ID" value="MBB5208816.1"/>
    <property type="molecule type" value="Genomic_DNA"/>
</dbReference>
<dbReference type="PROSITE" id="PS51257">
    <property type="entry name" value="PROKAR_LIPOPROTEIN"/>
    <property type="match status" value="1"/>
</dbReference>
<keyword evidence="4" id="KW-1185">Reference proteome</keyword>
<evidence type="ECO:0000313" key="3">
    <source>
        <dbReference type="EMBL" id="MBB5208816.1"/>
    </source>
</evidence>
<organism evidence="3 4">
    <name type="scientific">Chiayiivirga flava</name>
    <dbReference type="NCBI Taxonomy" id="659595"/>
    <lineage>
        <taxon>Bacteria</taxon>
        <taxon>Pseudomonadati</taxon>
        <taxon>Pseudomonadota</taxon>
        <taxon>Gammaproteobacteria</taxon>
        <taxon>Lysobacterales</taxon>
        <taxon>Lysobacteraceae</taxon>
        <taxon>Chiayiivirga</taxon>
    </lineage>
</organism>
<proteinExistence type="predicted"/>
<dbReference type="AlphaFoldDB" id="A0A7W8D917"/>
<gene>
    <name evidence="3" type="ORF">HNQ52_002366</name>
</gene>
<dbReference type="RefSeq" id="WP_183961366.1">
    <property type="nucleotide sequence ID" value="NZ_JACHHP010000004.1"/>
</dbReference>
<evidence type="ECO:0000313" key="4">
    <source>
        <dbReference type="Proteomes" id="UP000521199"/>
    </source>
</evidence>
<feature type="compositionally biased region" description="Low complexity" evidence="1">
    <location>
        <begin position="156"/>
        <end position="187"/>
    </location>
</feature>
<accession>A0A7W8D917</accession>
<reference evidence="3 4" key="1">
    <citation type="submission" date="2020-08" db="EMBL/GenBank/DDBJ databases">
        <title>Genomic Encyclopedia of Type Strains, Phase IV (KMG-IV): sequencing the most valuable type-strain genomes for metagenomic binning, comparative biology and taxonomic classification.</title>
        <authorList>
            <person name="Goeker M."/>
        </authorList>
    </citation>
    <scope>NUCLEOTIDE SEQUENCE [LARGE SCALE GENOMIC DNA]</scope>
    <source>
        <strain evidence="3 4">DSM 24163</strain>
    </source>
</reference>
<feature type="chain" id="PRO_5031078497" description="Tetratricopeptide repeat protein" evidence="2">
    <location>
        <begin position="30"/>
        <end position="318"/>
    </location>
</feature>
<evidence type="ECO:0008006" key="5">
    <source>
        <dbReference type="Google" id="ProtNLM"/>
    </source>
</evidence>
<keyword evidence="2" id="KW-0732">Signal</keyword>
<dbReference type="Proteomes" id="UP000521199">
    <property type="component" value="Unassembled WGS sequence"/>
</dbReference>
<protein>
    <recommendedName>
        <fullName evidence="5">Tetratricopeptide repeat protein</fullName>
    </recommendedName>
</protein>
<feature type="compositionally biased region" description="Low complexity" evidence="1">
    <location>
        <begin position="132"/>
        <end position="148"/>
    </location>
</feature>
<evidence type="ECO:0000256" key="1">
    <source>
        <dbReference type="SAM" id="MobiDB-lite"/>
    </source>
</evidence>
<evidence type="ECO:0000256" key="2">
    <source>
        <dbReference type="SAM" id="SignalP"/>
    </source>
</evidence>